<keyword evidence="3" id="KW-1185">Reference proteome</keyword>
<reference evidence="2 3" key="1">
    <citation type="journal article" date="2023" name="Plants (Basel)">
        <title>Bridging the Gap: Combining Genomics and Transcriptomics Approaches to Understand Stylosanthes scabra, an Orphan Legume from the Brazilian Caatinga.</title>
        <authorList>
            <person name="Ferreira-Neto J.R.C."/>
            <person name="da Silva M.D."/>
            <person name="Binneck E."/>
            <person name="de Melo N.F."/>
            <person name="da Silva R.H."/>
            <person name="de Melo A.L.T.M."/>
            <person name="Pandolfi V."/>
            <person name="Bustamante F.O."/>
            <person name="Brasileiro-Vidal A.C."/>
            <person name="Benko-Iseppon A.M."/>
        </authorList>
    </citation>
    <scope>NUCLEOTIDE SEQUENCE [LARGE SCALE GENOMIC DNA]</scope>
    <source>
        <tissue evidence="2">Leaves</tissue>
    </source>
</reference>
<evidence type="ECO:0000256" key="1">
    <source>
        <dbReference type="SAM" id="MobiDB-lite"/>
    </source>
</evidence>
<organism evidence="2 3">
    <name type="scientific">Stylosanthes scabra</name>
    <dbReference type="NCBI Taxonomy" id="79078"/>
    <lineage>
        <taxon>Eukaryota</taxon>
        <taxon>Viridiplantae</taxon>
        <taxon>Streptophyta</taxon>
        <taxon>Embryophyta</taxon>
        <taxon>Tracheophyta</taxon>
        <taxon>Spermatophyta</taxon>
        <taxon>Magnoliopsida</taxon>
        <taxon>eudicotyledons</taxon>
        <taxon>Gunneridae</taxon>
        <taxon>Pentapetalae</taxon>
        <taxon>rosids</taxon>
        <taxon>fabids</taxon>
        <taxon>Fabales</taxon>
        <taxon>Fabaceae</taxon>
        <taxon>Papilionoideae</taxon>
        <taxon>50 kb inversion clade</taxon>
        <taxon>dalbergioids sensu lato</taxon>
        <taxon>Dalbergieae</taxon>
        <taxon>Pterocarpus clade</taxon>
        <taxon>Stylosanthes</taxon>
    </lineage>
</organism>
<dbReference type="EMBL" id="JASCZI010241716">
    <property type="protein sequence ID" value="MED6205647.1"/>
    <property type="molecule type" value="Genomic_DNA"/>
</dbReference>
<accession>A0ABU6Y5C3</accession>
<feature type="region of interest" description="Disordered" evidence="1">
    <location>
        <begin position="60"/>
        <end position="79"/>
    </location>
</feature>
<evidence type="ECO:0000313" key="3">
    <source>
        <dbReference type="Proteomes" id="UP001341840"/>
    </source>
</evidence>
<protein>
    <submittedName>
        <fullName evidence="2">Uncharacterized protein</fullName>
    </submittedName>
</protein>
<gene>
    <name evidence="2" type="ORF">PIB30_019586</name>
</gene>
<comment type="caution">
    <text evidence="2">The sequence shown here is derived from an EMBL/GenBank/DDBJ whole genome shotgun (WGS) entry which is preliminary data.</text>
</comment>
<name>A0ABU6Y5C3_9FABA</name>
<evidence type="ECO:0000313" key="2">
    <source>
        <dbReference type="EMBL" id="MED6205647.1"/>
    </source>
</evidence>
<feature type="region of interest" description="Disordered" evidence="1">
    <location>
        <begin position="1"/>
        <end position="20"/>
    </location>
</feature>
<sequence length="79" mass="8378">MSLRRLERERETGEPFGGRREEYKNTVAFVRGSHDGADVLVAEVFSDSASAAVALGGFKGEEPSQPACGTAEVGPARPL</sequence>
<proteinExistence type="predicted"/>
<dbReference type="Proteomes" id="UP001341840">
    <property type="component" value="Unassembled WGS sequence"/>
</dbReference>